<reference evidence="1 2" key="1">
    <citation type="submission" date="2020-08" db="EMBL/GenBank/DDBJ databases">
        <title>Genomic Encyclopedia of Type Strains, Phase IV (KMG-IV): sequencing the most valuable type-strain genomes for metagenomic binning, comparative biology and taxonomic classification.</title>
        <authorList>
            <person name="Goeker M."/>
        </authorList>
    </citation>
    <scope>NUCLEOTIDE SEQUENCE [LARGE SCALE GENOMIC DNA]</scope>
    <source>
        <strain evidence="1 2">DSM 17498</strain>
    </source>
</reference>
<dbReference type="Proteomes" id="UP000521227">
    <property type="component" value="Unassembled WGS sequence"/>
</dbReference>
<dbReference type="EMBL" id="JACHIJ010000014">
    <property type="protein sequence ID" value="MBB5055287.1"/>
    <property type="molecule type" value="Genomic_DNA"/>
</dbReference>
<sequence>MRRSKLITRIPPKIRGSGAKIVAEDFDIDPTNRALAVMLGSRFTG</sequence>
<gene>
    <name evidence="1" type="ORF">HNQ36_005298</name>
</gene>
<evidence type="ECO:0000313" key="1">
    <source>
        <dbReference type="EMBL" id="MBB5055287.1"/>
    </source>
</evidence>
<proteinExistence type="predicted"/>
<dbReference type="RefSeq" id="WP_210312222.1">
    <property type="nucleotide sequence ID" value="NZ_JACHIJ010000014.1"/>
</dbReference>
<protein>
    <submittedName>
        <fullName evidence="1">Uncharacterized protein</fullName>
    </submittedName>
</protein>
<evidence type="ECO:0000313" key="2">
    <source>
        <dbReference type="Proteomes" id="UP000521227"/>
    </source>
</evidence>
<comment type="caution">
    <text evidence="1">The sequence shown here is derived from an EMBL/GenBank/DDBJ whole genome shotgun (WGS) entry which is preliminary data.</text>
</comment>
<name>A0A840N9K2_9BRAD</name>
<organism evidence="1 2">
    <name type="scientific">Afipia massiliensis</name>
    <dbReference type="NCBI Taxonomy" id="211460"/>
    <lineage>
        <taxon>Bacteria</taxon>
        <taxon>Pseudomonadati</taxon>
        <taxon>Pseudomonadota</taxon>
        <taxon>Alphaproteobacteria</taxon>
        <taxon>Hyphomicrobiales</taxon>
        <taxon>Nitrobacteraceae</taxon>
        <taxon>Afipia</taxon>
    </lineage>
</organism>
<dbReference type="AlphaFoldDB" id="A0A840N9K2"/>
<accession>A0A840N9K2</accession>